<dbReference type="RefSeq" id="WP_265896349.1">
    <property type="nucleotide sequence ID" value="NZ_JAPIVE010000002.1"/>
</dbReference>
<dbReference type="Proteomes" id="UP001165678">
    <property type="component" value="Unassembled WGS sequence"/>
</dbReference>
<keyword evidence="1" id="KW-0472">Membrane</keyword>
<keyword evidence="1" id="KW-0812">Transmembrane</keyword>
<evidence type="ECO:0000313" key="2">
    <source>
        <dbReference type="EMBL" id="MCX2523948.1"/>
    </source>
</evidence>
<keyword evidence="3" id="KW-1185">Reference proteome</keyword>
<dbReference type="EMBL" id="JAPIVE010000002">
    <property type="protein sequence ID" value="MCX2523948.1"/>
    <property type="molecule type" value="Genomic_DNA"/>
</dbReference>
<proteinExistence type="predicted"/>
<keyword evidence="1" id="KW-1133">Transmembrane helix</keyword>
<sequence>MNYRDLDTHDTESVTLFDGLSILDGLATVVPFSYFRIFSALPASCRMQSRPGNAILMAQAINRIIYVGFLDDHFSSASSASMHRM</sequence>
<evidence type="ECO:0000313" key="3">
    <source>
        <dbReference type="Proteomes" id="UP001165678"/>
    </source>
</evidence>
<protein>
    <submittedName>
        <fullName evidence="2">Uncharacterized protein</fullName>
    </submittedName>
</protein>
<organism evidence="2 3">
    <name type="scientific">Larsenimonas rhizosphaerae</name>
    <dbReference type="NCBI Taxonomy" id="2944682"/>
    <lineage>
        <taxon>Bacteria</taxon>
        <taxon>Pseudomonadati</taxon>
        <taxon>Pseudomonadota</taxon>
        <taxon>Gammaproteobacteria</taxon>
        <taxon>Oceanospirillales</taxon>
        <taxon>Halomonadaceae</taxon>
        <taxon>Larsenimonas</taxon>
    </lineage>
</organism>
<gene>
    <name evidence="2" type="ORF">OQ287_06835</name>
</gene>
<feature type="transmembrane region" description="Helical" evidence="1">
    <location>
        <begin position="20"/>
        <end position="41"/>
    </location>
</feature>
<reference evidence="2" key="1">
    <citation type="submission" date="2022-11" db="EMBL/GenBank/DDBJ databases">
        <title>Larsenimonas rhizosphaerae sp. nov., isolated from a tidal mudflat.</title>
        <authorList>
            <person name="Lee S.D."/>
            <person name="Kim I.S."/>
        </authorList>
    </citation>
    <scope>NUCLEOTIDE SEQUENCE</scope>
    <source>
        <strain evidence="2">GH2-1</strain>
    </source>
</reference>
<name>A0AA41ZLF1_9GAMM</name>
<evidence type="ECO:0000256" key="1">
    <source>
        <dbReference type="SAM" id="Phobius"/>
    </source>
</evidence>
<comment type="caution">
    <text evidence="2">The sequence shown here is derived from an EMBL/GenBank/DDBJ whole genome shotgun (WGS) entry which is preliminary data.</text>
</comment>
<dbReference type="AlphaFoldDB" id="A0AA41ZLF1"/>
<accession>A0AA41ZLF1</accession>